<comment type="caution">
    <text evidence="2">The sequence shown here is derived from an EMBL/GenBank/DDBJ whole genome shotgun (WGS) entry which is preliminary data.</text>
</comment>
<sequence length="114" mass="11654">MSGARVSGRAGWCAGDPARPRAVARRGRGGSLPGVRKTLCAVDAPSGTGMQWAQVLRLREEPMAESPSAPTPDPTQQRPTEQPAEIRNLMLIGACGCGSGCGCGCQSGSPCQCG</sequence>
<reference evidence="2" key="2">
    <citation type="submission" date="2020-09" db="EMBL/GenBank/DDBJ databases">
        <authorList>
            <person name="Sun Q."/>
            <person name="Ohkuma M."/>
        </authorList>
    </citation>
    <scope>NUCLEOTIDE SEQUENCE</scope>
    <source>
        <strain evidence="2">JCM 4386</strain>
    </source>
</reference>
<gene>
    <name evidence="2" type="ORF">GCM10010269_53510</name>
</gene>
<protein>
    <submittedName>
        <fullName evidence="2">Uncharacterized protein</fullName>
    </submittedName>
</protein>
<dbReference type="EMBL" id="BMTL01000024">
    <property type="protein sequence ID" value="GGS07800.1"/>
    <property type="molecule type" value="Genomic_DNA"/>
</dbReference>
<evidence type="ECO:0000313" key="3">
    <source>
        <dbReference type="Proteomes" id="UP000606194"/>
    </source>
</evidence>
<organism evidence="2 3">
    <name type="scientific">Streptomyces humidus</name>
    <dbReference type="NCBI Taxonomy" id="52259"/>
    <lineage>
        <taxon>Bacteria</taxon>
        <taxon>Bacillati</taxon>
        <taxon>Actinomycetota</taxon>
        <taxon>Actinomycetes</taxon>
        <taxon>Kitasatosporales</taxon>
        <taxon>Streptomycetaceae</taxon>
        <taxon>Streptomyces</taxon>
    </lineage>
</organism>
<dbReference type="AlphaFoldDB" id="A0A918G180"/>
<evidence type="ECO:0000313" key="2">
    <source>
        <dbReference type="EMBL" id="GGS07800.1"/>
    </source>
</evidence>
<name>A0A918G180_9ACTN</name>
<dbReference type="Proteomes" id="UP000606194">
    <property type="component" value="Unassembled WGS sequence"/>
</dbReference>
<accession>A0A918G180</accession>
<evidence type="ECO:0000256" key="1">
    <source>
        <dbReference type="SAM" id="MobiDB-lite"/>
    </source>
</evidence>
<feature type="region of interest" description="Disordered" evidence="1">
    <location>
        <begin position="59"/>
        <end position="84"/>
    </location>
</feature>
<reference evidence="2" key="1">
    <citation type="journal article" date="2014" name="Int. J. Syst. Evol. Microbiol.">
        <title>Complete genome sequence of Corynebacterium casei LMG S-19264T (=DSM 44701T), isolated from a smear-ripened cheese.</title>
        <authorList>
            <consortium name="US DOE Joint Genome Institute (JGI-PGF)"/>
            <person name="Walter F."/>
            <person name="Albersmeier A."/>
            <person name="Kalinowski J."/>
            <person name="Ruckert C."/>
        </authorList>
    </citation>
    <scope>NUCLEOTIDE SEQUENCE</scope>
    <source>
        <strain evidence="2">JCM 4386</strain>
    </source>
</reference>
<feature type="region of interest" description="Disordered" evidence="1">
    <location>
        <begin position="1"/>
        <end position="31"/>
    </location>
</feature>
<keyword evidence="3" id="KW-1185">Reference proteome</keyword>
<proteinExistence type="predicted"/>